<dbReference type="Proteomes" id="UP000252797">
    <property type="component" value="Unassembled WGS sequence"/>
</dbReference>
<dbReference type="AlphaFoldDB" id="A0A377KGD7"/>
<dbReference type="EMBL" id="LEPB01000004">
    <property type="protein sequence ID" value="RCA11377.1"/>
    <property type="molecule type" value="Genomic_DNA"/>
</dbReference>
<evidence type="ECO:0000313" key="4">
    <source>
        <dbReference type="EMBL" id="STP28116.1"/>
    </source>
</evidence>
<organism evidence="4 6">
    <name type="scientific">Enterococcus durans</name>
    <dbReference type="NCBI Taxonomy" id="53345"/>
    <lineage>
        <taxon>Bacteria</taxon>
        <taxon>Bacillati</taxon>
        <taxon>Bacillota</taxon>
        <taxon>Bacilli</taxon>
        <taxon>Lactobacillales</taxon>
        <taxon>Enterococcaceae</taxon>
        <taxon>Enterococcus</taxon>
    </lineage>
</organism>
<dbReference type="NCBIfam" id="TIGR01918">
    <property type="entry name" value="various_sel_PB"/>
    <property type="match status" value="1"/>
</dbReference>
<name>A0A377KGD7_9ENTE</name>
<dbReference type="Pfam" id="PF07355">
    <property type="entry name" value="GRDB"/>
    <property type="match status" value="1"/>
</dbReference>
<dbReference type="STRING" id="53345.LIU_11180"/>
<dbReference type="GO" id="GO:0030699">
    <property type="term" value="F:glycine reductase activity"/>
    <property type="evidence" value="ECO:0007669"/>
    <property type="project" value="UniProtKB-EC"/>
</dbReference>
<dbReference type="EMBL" id="UGIF01000002">
    <property type="protein sequence ID" value="STP28116.1"/>
    <property type="molecule type" value="Genomic_DNA"/>
</dbReference>
<evidence type="ECO:0000313" key="5">
    <source>
        <dbReference type="Proteomes" id="UP000252797"/>
    </source>
</evidence>
<keyword evidence="2 4" id="KW-0560">Oxidoreductase</keyword>
<proteinExistence type="predicted"/>
<dbReference type="NCBIfam" id="NF041545">
    <property type="entry name" value="GrdB_like_no_Se"/>
    <property type="match status" value="1"/>
</dbReference>
<gene>
    <name evidence="4" type="primary">grdB</name>
    <name evidence="3" type="ORF">EA71_02135</name>
    <name evidence="4" type="ORF">NCTC8129_00232</name>
</gene>
<accession>A0A377KGD7</accession>
<evidence type="ECO:0000256" key="2">
    <source>
        <dbReference type="ARBA" id="ARBA00023002"/>
    </source>
</evidence>
<keyword evidence="1" id="KW-0712">Selenocysteine</keyword>
<reference evidence="3 5" key="1">
    <citation type="submission" date="2015-06" db="EMBL/GenBank/DDBJ databases">
        <title>The Genome Sequence of Enterococcus durans 4EA1.</title>
        <authorList>
            <consortium name="The Broad Institute Genomics Platform"/>
            <consortium name="The Broad Institute Genome Sequencing Center for Infectious Disease"/>
            <person name="Earl A.M."/>
            <person name="Van Tyne D."/>
            <person name="Lebreton F."/>
            <person name="Saavedra J.T."/>
            <person name="Gilmore M.S."/>
            <person name="Manson Mcguire A."/>
            <person name="Clock S."/>
            <person name="Crupain M."/>
            <person name="Rangan U."/>
            <person name="Young S."/>
            <person name="Abouelleil A."/>
            <person name="Cao P."/>
            <person name="Chapman S.B."/>
            <person name="Griggs A."/>
            <person name="Priest M."/>
            <person name="Shea T."/>
            <person name="Wortman J."/>
            <person name="Nusbaum C."/>
            <person name="Birren B."/>
        </authorList>
    </citation>
    <scope>NUCLEOTIDE SEQUENCE [LARGE SCALE GENOMIC DNA]</scope>
    <source>
        <strain evidence="3 5">4EA1</strain>
    </source>
</reference>
<dbReference type="InterPro" id="IPR048083">
    <property type="entry name" value="GrdB-like"/>
</dbReference>
<evidence type="ECO:0000313" key="3">
    <source>
        <dbReference type="EMBL" id="RCA11377.1"/>
    </source>
</evidence>
<dbReference type="Proteomes" id="UP000254070">
    <property type="component" value="Unassembled WGS sequence"/>
</dbReference>
<protein>
    <submittedName>
        <fullName evidence="4">Glycine/betaine/sarcosine/D-proline reductase family selenoprotein B</fullName>
        <ecNumber evidence="4">1.21.4.2</ecNumber>
    </submittedName>
</protein>
<dbReference type="EC" id="1.21.4.2" evidence="4"/>
<evidence type="ECO:0000256" key="1">
    <source>
        <dbReference type="ARBA" id="ARBA00022933"/>
    </source>
</evidence>
<reference evidence="4 6" key="2">
    <citation type="submission" date="2018-06" db="EMBL/GenBank/DDBJ databases">
        <authorList>
            <consortium name="Pathogen Informatics"/>
            <person name="Doyle S."/>
        </authorList>
    </citation>
    <scope>NUCLEOTIDE SEQUENCE [LARGE SCALE GENOMIC DNA]</scope>
    <source>
        <strain evidence="4 6">NCTC8129</strain>
    </source>
</reference>
<sequence>MKKILVILNHVTAGMGSDEQAQLPPGGKKAAMGPAETLVPLFKEKDAEITATLYCGDQYYVSHPEEVNQKFIGFAKKFGADAVLCGPAMHYPNFGMMAGSLAKALANNGIPAAAAMSAENPAVEEFRETVPIIKMPKKGGIGLNQSYKNMVECVTVLAQRGELTAEEQELLF</sequence>
<evidence type="ECO:0000313" key="6">
    <source>
        <dbReference type="Proteomes" id="UP000254070"/>
    </source>
</evidence>
<dbReference type="RefSeq" id="WP_113846084.1">
    <property type="nucleotide sequence ID" value="NZ_CABGIZ010000003.1"/>
</dbReference>
<dbReference type="InterPro" id="IPR010187">
    <property type="entry name" value="Various_sel_PB"/>
</dbReference>